<dbReference type="AlphaFoldDB" id="A0A381KN90"/>
<evidence type="ECO:0000313" key="1">
    <source>
        <dbReference type="EMBL" id="SUY92759.1"/>
    </source>
</evidence>
<name>A0A381KN90_9ENTR</name>
<dbReference type="RefSeq" id="WP_115631999.1">
    <property type="nucleotide sequence ID" value="NZ_UIGI01000002.1"/>
</dbReference>
<protein>
    <submittedName>
        <fullName evidence="1">Uncharacterized protein</fullName>
    </submittedName>
</protein>
<organism evidence="1 2">
    <name type="scientific">Buttiauxella agrestis</name>
    <dbReference type="NCBI Taxonomy" id="82977"/>
    <lineage>
        <taxon>Bacteria</taxon>
        <taxon>Pseudomonadati</taxon>
        <taxon>Pseudomonadota</taxon>
        <taxon>Gammaproteobacteria</taxon>
        <taxon>Enterobacterales</taxon>
        <taxon>Enterobacteriaceae</taxon>
        <taxon>Buttiauxella</taxon>
    </lineage>
</organism>
<reference evidence="1 2" key="1">
    <citation type="submission" date="2018-06" db="EMBL/GenBank/DDBJ databases">
        <authorList>
            <consortium name="Pathogen Informatics"/>
            <person name="Doyle S."/>
        </authorList>
    </citation>
    <scope>NUCLEOTIDE SEQUENCE [LARGE SCALE GENOMIC DNA]</scope>
    <source>
        <strain evidence="1 2">NCTC12119</strain>
    </source>
</reference>
<accession>A0A381KN90</accession>
<gene>
    <name evidence="1" type="ORF">NCTC12119_04788</name>
</gene>
<proteinExistence type="predicted"/>
<evidence type="ECO:0000313" key="2">
    <source>
        <dbReference type="Proteomes" id="UP000255528"/>
    </source>
</evidence>
<dbReference type="EMBL" id="UIGI01000002">
    <property type="protein sequence ID" value="SUY92759.1"/>
    <property type="molecule type" value="Genomic_DNA"/>
</dbReference>
<dbReference type="Proteomes" id="UP000255528">
    <property type="component" value="Unassembled WGS sequence"/>
</dbReference>
<sequence>MQIHSRMKLPLWAPVEFVREPVGWQGNAVRTNDRTTASEKPRPHAIVSTGQLVGDRYNYMSSSLLYLLSQGSCQASPDLKTGENPSDDISLFSLCFLSVFSKFAGRCSGQNTEKLKYRYRGEDGLGPGVDLERNMRDEDM</sequence>